<dbReference type="PANTHER" id="PTHR13847">
    <property type="entry name" value="SARCOSINE DEHYDROGENASE-RELATED"/>
    <property type="match status" value="1"/>
</dbReference>
<dbReference type="Gene3D" id="3.50.50.60">
    <property type="entry name" value="FAD/NAD(P)-binding domain"/>
    <property type="match status" value="2"/>
</dbReference>
<feature type="domain" description="FAD dependent oxidoreductase" evidence="2">
    <location>
        <begin position="10"/>
        <end position="399"/>
    </location>
</feature>
<keyword evidence="4" id="KW-1185">Reference proteome</keyword>
<evidence type="ECO:0000313" key="4">
    <source>
        <dbReference type="Proteomes" id="UP001143372"/>
    </source>
</evidence>
<comment type="caution">
    <text evidence="3">The sequence shown here is derived from an EMBL/GenBank/DDBJ whole genome shotgun (WGS) entry which is preliminary data.</text>
</comment>
<evidence type="ECO:0000259" key="2">
    <source>
        <dbReference type="Pfam" id="PF01266"/>
    </source>
</evidence>
<dbReference type="Proteomes" id="UP001143372">
    <property type="component" value="Unassembled WGS sequence"/>
</dbReference>
<gene>
    <name evidence="3" type="ORF">GCM10008179_35080</name>
</gene>
<dbReference type="GO" id="GO:0005737">
    <property type="term" value="C:cytoplasm"/>
    <property type="evidence" value="ECO:0007669"/>
    <property type="project" value="TreeGrafter"/>
</dbReference>
<protein>
    <submittedName>
        <fullName evidence="3">Dehydrogenase</fullName>
    </submittedName>
</protein>
<organism evidence="3 4">
    <name type="scientific">Hansschlegelia plantiphila</name>
    <dbReference type="NCBI Taxonomy" id="374655"/>
    <lineage>
        <taxon>Bacteria</taxon>
        <taxon>Pseudomonadati</taxon>
        <taxon>Pseudomonadota</taxon>
        <taxon>Alphaproteobacteria</taxon>
        <taxon>Hyphomicrobiales</taxon>
        <taxon>Methylopilaceae</taxon>
        <taxon>Hansschlegelia</taxon>
    </lineage>
</organism>
<dbReference type="SUPFAM" id="SSF54373">
    <property type="entry name" value="FAD-linked reductases, C-terminal domain"/>
    <property type="match status" value="1"/>
</dbReference>
<sequence length="427" mass="45786">MAQLRAADADVVIVGAGAVGLCAALHLQRAGRSVTVLDPLPPGHATSFGNAGLLSAGTNMPVALPGIWRKVPSWLLDRKGPLAVDYGYLPTAAPWLMKWIAASGKRTVYGASDALRALHRDTLARYRELLGPEHFADLIRTEGSVNVFYNDRPGRNELFIRHLIERQGIAVEALGPSELRELYPEISPAVQRALLFPDNGWIVSPARLTSTLAGLLVSAGGRILPRKAMRIKPLERGFELFTNLGDLTANAVVLATGAWTSRLLSPLGVKLPLETERGYHLMLKGANISPRLPLLLRDGGMAITPMEDGLRLAGTVEIAGLDAPPNEERALQLMDRARVVFPSLEASSHSKWLGFRPSLPDSVAAIGEAPGIPQLFVAAGHGHTGMVGASETGRLVRDLVLGATPMIDPKPYSLQRFGRNVADRNAA</sequence>
<dbReference type="EMBL" id="BSFI01000023">
    <property type="protein sequence ID" value="GLK69870.1"/>
    <property type="molecule type" value="Genomic_DNA"/>
</dbReference>
<reference evidence="3" key="1">
    <citation type="journal article" date="2014" name="Int. J. Syst. Evol. Microbiol.">
        <title>Complete genome sequence of Corynebacterium casei LMG S-19264T (=DSM 44701T), isolated from a smear-ripened cheese.</title>
        <authorList>
            <consortium name="US DOE Joint Genome Institute (JGI-PGF)"/>
            <person name="Walter F."/>
            <person name="Albersmeier A."/>
            <person name="Kalinowski J."/>
            <person name="Ruckert C."/>
        </authorList>
    </citation>
    <scope>NUCLEOTIDE SEQUENCE</scope>
    <source>
        <strain evidence="3">VKM B-2347</strain>
    </source>
</reference>
<dbReference type="SUPFAM" id="SSF51905">
    <property type="entry name" value="FAD/NAD(P)-binding domain"/>
    <property type="match status" value="1"/>
</dbReference>
<evidence type="ECO:0000256" key="1">
    <source>
        <dbReference type="ARBA" id="ARBA00023002"/>
    </source>
</evidence>
<proteinExistence type="predicted"/>
<dbReference type="RefSeq" id="WP_271170081.1">
    <property type="nucleotide sequence ID" value="NZ_BSFI01000023.1"/>
</dbReference>
<dbReference type="InterPro" id="IPR006076">
    <property type="entry name" value="FAD-dep_OxRdtase"/>
</dbReference>
<dbReference type="GO" id="GO:0016491">
    <property type="term" value="F:oxidoreductase activity"/>
    <property type="evidence" value="ECO:0007669"/>
    <property type="project" value="UniProtKB-KW"/>
</dbReference>
<dbReference type="AlphaFoldDB" id="A0A9W6J2W3"/>
<reference evidence="3" key="2">
    <citation type="submission" date="2023-01" db="EMBL/GenBank/DDBJ databases">
        <authorList>
            <person name="Sun Q."/>
            <person name="Evtushenko L."/>
        </authorList>
    </citation>
    <scope>NUCLEOTIDE SEQUENCE</scope>
    <source>
        <strain evidence="3">VKM B-2347</strain>
    </source>
</reference>
<accession>A0A9W6J2W3</accession>
<keyword evidence="1" id="KW-0560">Oxidoreductase</keyword>
<evidence type="ECO:0000313" key="3">
    <source>
        <dbReference type="EMBL" id="GLK69870.1"/>
    </source>
</evidence>
<dbReference type="Pfam" id="PF01266">
    <property type="entry name" value="DAO"/>
    <property type="match status" value="1"/>
</dbReference>
<name>A0A9W6J2W3_9HYPH</name>
<dbReference type="Gene3D" id="3.30.9.10">
    <property type="entry name" value="D-Amino Acid Oxidase, subunit A, domain 2"/>
    <property type="match status" value="1"/>
</dbReference>
<dbReference type="InterPro" id="IPR036188">
    <property type="entry name" value="FAD/NAD-bd_sf"/>
</dbReference>
<dbReference type="PANTHER" id="PTHR13847:SF289">
    <property type="entry name" value="GLYCINE OXIDASE"/>
    <property type="match status" value="1"/>
</dbReference>